<protein>
    <recommendedName>
        <fullName evidence="3">Nitrogen assimilation transcription factor nirA</fullName>
    </recommendedName>
</protein>
<evidence type="ECO:0000313" key="1">
    <source>
        <dbReference type="EMBL" id="KAF9875312.1"/>
    </source>
</evidence>
<dbReference type="Proteomes" id="UP000781932">
    <property type="component" value="Unassembled WGS sequence"/>
</dbReference>
<dbReference type="EMBL" id="JAATWM020000022">
    <property type="protein sequence ID" value="KAF9875312.1"/>
    <property type="molecule type" value="Genomic_DNA"/>
</dbReference>
<dbReference type="PANTHER" id="PTHR47256">
    <property type="entry name" value="ZN(II)2CYS6 TRANSCRIPTION FACTOR (EUROFUNG)-RELATED"/>
    <property type="match status" value="1"/>
</dbReference>
<sequence length="502" mass="56680">MEHSALYDERLRHVDIKRWTLVPIPNDLAIRVISHYFDVYYVEVPLFNDDLFIKDLVEVNRHFCSSLLVNSLLAFGCKCYSPFDTNASAWADRFHLQADRELARGSPSNTLTTVVALLLIGVSNVLDGKDKEGLQFQRECVKVGKLMGLFGVKTSESSAMSWLTGYDDWTRAASYTAWGVFNWVSCMSLHFHICEIDEAPLLPKPRDLLAETQPRSLKAMRAARHAEILSKSGEFWDIVKGFLVQYYVEMRADPAAPGFQDFAEAKYTQLLHWASSLPPELERTDASDHDVVTMHIYFHTVITDVFRPLITSPSLSSRVRFDIGPFTSAEAIYAASINQLKRLCIMLRLKYPVARFSLIWHVPVIYLANAIFQESETVASLRCIEQRFYLDLILAGLSDLCVGFAVSGIMARAVVYMALQNGAIQPARANRVLKKLKEIDAAREAARSTSRVNRKIDWFMDLNLAMTDVKSARAEAMIDQLESLILSGDPSVEESDKEGRSE</sequence>
<dbReference type="CDD" id="cd12148">
    <property type="entry name" value="fungal_TF_MHR"/>
    <property type="match status" value="1"/>
</dbReference>
<keyword evidence="2" id="KW-1185">Reference proteome</keyword>
<proteinExistence type="predicted"/>
<dbReference type="PANTHER" id="PTHR47256:SF1">
    <property type="entry name" value="ZN(II)2CYS6 TRANSCRIPTION FACTOR (EUROFUNG)"/>
    <property type="match status" value="1"/>
</dbReference>
<dbReference type="OrthoDB" id="10261408at2759"/>
<evidence type="ECO:0000313" key="2">
    <source>
        <dbReference type="Proteomes" id="UP000781932"/>
    </source>
</evidence>
<dbReference type="InterPro" id="IPR053187">
    <property type="entry name" value="Notoamide_regulator"/>
</dbReference>
<dbReference type="RefSeq" id="XP_038744773.1">
    <property type="nucleotide sequence ID" value="XM_038889849.1"/>
</dbReference>
<accession>A0A9P6LK68</accession>
<reference evidence="1" key="2">
    <citation type="submission" date="2020-11" db="EMBL/GenBank/DDBJ databases">
        <title>Whole genome sequencing of Colletotrichum sp.</title>
        <authorList>
            <person name="Li H."/>
        </authorList>
    </citation>
    <scope>NUCLEOTIDE SEQUENCE</scope>
    <source>
        <strain evidence="1">CkLH20</strain>
    </source>
</reference>
<organism evidence="1 2">
    <name type="scientific">Colletotrichum karsti</name>
    <dbReference type="NCBI Taxonomy" id="1095194"/>
    <lineage>
        <taxon>Eukaryota</taxon>
        <taxon>Fungi</taxon>
        <taxon>Dikarya</taxon>
        <taxon>Ascomycota</taxon>
        <taxon>Pezizomycotina</taxon>
        <taxon>Sordariomycetes</taxon>
        <taxon>Hypocreomycetidae</taxon>
        <taxon>Glomerellales</taxon>
        <taxon>Glomerellaceae</taxon>
        <taxon>Colletotrichum</taxon>
        <taxon>Colletotrichum boninense species complex</taxon>
    </lineage>
</organism>
<comment type="caution">
    <text evidence="1">The sequence shown here is derived from an EMBL/GenBank/DDBJ whole genome shotgun (WGS) entry which is preliminary data.</text>
</comment>
<dbReference type="AlphaFoldDB" id="A0A9P6LK68"/>
<reference evidence="1" key="1">
    <citation type="submission" date="2020-03" db="EMBL/GenBank/DDBJ databases">
        <authorList>
            <person name="He L."/>
        </authorList>
    </citation>
    <scope>NUCLEOTIDE SEQUENCE</scope>
    <source>
        <strain evidence="1">CkLH20</strain>
    </source>
</reference>
<gene>
    <name evidence="1" type="ORF">CkaCkLH20_07132</name>
</gene>
<name>A0A9P6LK68_9PEZI</name>
<evidence type="ECO:0008006" key="3">
    <source>
        <dbReference type="Google" id="ProtNLM"/>
    </source>
</evidence>
<dbReference type="GeneID" id="62162923"/>